<dbReference type="PANTHER" id="PTHR43249:SF1">
    <property type="entry name" value="D-GLUCOSIDE 3-DEHYDROGENASE"/>
    <property type="match status" value="1"/>
</dbReference>
<protein>
    <submittedName>
        <fullName evidence="4">Predicted dehydrogenase</fullName>
    </submittedName>
</protein>
<gene>
    <name evidence="4" type="ORF">GA0070216_12345</name>
</gene>
<dbReference type="InterPro" id="IPR036291">
    <property type="entry name" value="NAD(P)-bd_dom_sf"/>
</dbReference>
<dbReference type="EMBL" id="FMCU01000023">
    <property type="protein sequence ID" value="SCF47689.1"/>
    <property type="molecule type" value="Genomic_DNA"/>
</dbReference>
<dbReference type="STRING" id="121616.GA0070216_12345"/>
<accession>A0A1C5AR23</accession>
<reference evidence="5" key="1">
    <citation type="submission" date="2016-06" db="EMBL/GenBank/DDBJ databases">
        <authorList>
            <person name="Varghese N."/>
            <person name="Submissions Spin"/>
        </authorList>
    </citation>
    <scope>NUCLEOTIDE SEQUENCE [LARGE SCALE GENOMIC DNA]</scope>
    <source>
        <strain evidence="5">DSM 44100</strain>
    </source>
</reference>
<evidence type="ECO:0000313" key="5">
    <source>
        <dbReference type="Proteomes" id="UP000198797"/>
    </source>
</evidence>
<dbReference type="Gene3D" id="3.40.50.720">
    <property type="entry name" value="NAD(P)-binding Rossmann-like Domain"/>
    <property type="match status" value="1"/>
</dbReference>
<dbReference type="GO" id="GO:0000166">
    <property type="term" value="F:nucleotide binding"/>
    <property type="evidence" value="ECO:0007669"/>
    <property type="project" value="InterPro"/>
</dbReference>
<dbReference type="SUPFAM" id="SSF55347">
    <property type="entry name" value="Glyceraldehyde-3-phosphate dehydrogenase-like, C-terminal domain"/>
    <property type="match status" value="1"/>
</dbReference>
<dbReference type="OrthoDB" id="9815825at2"/>
<evidence type="ECO:0000313" key="4">
    <source>
        <dbReference type="EMBL" id="SCF47689.1"/>
    </source>
</evidence>
<dbReference type="InterPro" id="IPR052515">
    <property type="entry name" value="Gfo/Idh/MocA_Oxidoreductase"/>
</dbReference>
<dbReference type="AlphaFoldDB" id="A0A1C5AR23"/>
<sequence length="345" mass="36506">MRFAVVGAGVIGTTHARLIASLGERGRLVAVVDTDLTRAVRLTAKFGGDPLTSLRQACVRDDVDAVAVCLPSGAHADAAVTALHAGKHVLVEKPIDVSLAAADRVIAAEQETGRTVGVISQRRFQRASAFLHEAVVSGRLGRITSGIAESTFWRPQEYYDSGGWRGTLALDGGGALMNQGIHVADLLLWVLGEPVEVQAYVDRLAHDRIDVEDTVAATVRFASGAIGSLSATTAAYPGLPVRLSVHGDRGSAVIEREELTYFHTVDGERPGDQPDGNHAVDLGGAAGGQSIDDAHRDQYLDFIDAVEQGRKPLVGTLDGRRALELVLGVYESASTGRPVRLGRAR</sequence>
<dbReference type="Proteomes" id="UP000198797">
    <property type="component" value="Unassembled WGS sequence"/>
</dbReference>
<dbReference type="InterPro" id="IPR055170">
    <property type="entry name" value="GFO_IDH_MocA-like_dom"/>
</dbReference>
<dbReference type="PANTHER" id="PTHR43249">
    <property type="entry name" value="UDP-N-ACETYL-2-AMINO-2-DEOXY-D-GLUCURONATE OXIDASE"/>
    <property type="match status" value="1"/>
</dbReference>
<evidence type="ECO:0000259" key="3">
    <source>
        <dbReference type="Pfam" id="PF22725"/>
    </source>
</evidence>
<dbReference type="SUPFAM" id="SSF51735">
    <property type="entry name" value="NAD(P)-binding Rossmann-fold domains"/>
    <property type="match status" value="1"/>
</dbReference>
<dbReference type="Pfam" id="PF01408">
    <property type="entry name" value="GFO_IDH_MocA"/>
    <property type="match status" value="1"/>
</dbReference>
<evidence type="ECO:0000256" key="1">
    <source>
        <dbReference type="SAM" id="MobiDB-lite"/>
    </source>
</evidence>
<feature type="domain" description="Gfo/Idh/MocA-like oxidoreductase N-terminal" evidence="2">
    <location>
        <begin position="1"/>
        <end position="118"/>
    </location>
</feature>
<feature type="region of interest" description="Disordered" evidence="1">
    <location>
        <begin position="266"/>
        <end position="287"/>
    </location>
</feature>
<keyword evidence="5" id="KW-1185">Reference proteome</keyword>
<organism evidence="4 5">
    <name type="scientific">Micromonospora matsumotoense</name>
    <dbReference type="NCBI Taxonomy" id="121616"/>
    <lineage>
        <taxon>Bacteria</taxon>
        <taxon>Bacillati</taxon>
        <taxon>Actinomycetota</taxon>
        <taxon>Actinomycetes</taxon>
        <taxon>Micromonosporales</taxon>
        <taxon>Micromonosporaceae</taxon>
        <taxon>Micromonospora</taxon>
    </lineage>
</organism>
<name>A0A1C5AR23_9ACTN</name>
<dbReference type="Pfam" id="PF22725">
    <property type="entry name" value="GFO_IDH_MocA_C3"/>
    <property type="match status" value="1"/>
</dbReference>
<dbReference type="RefSeq" id="WP_091252945.1">
    <property type="nucleotide sequence ID" value="NZ_FMCU01000023.1"/>
</dbReference>
<evidence type="ECO:0000259" key="2">
    <source>
        <dbReference type="Pfam" id="PF01408"/>
    </source>
</evidence>
<proteinExistence type="predicted"/>
<feature type="domain" description="GFO/IDH/MocA-like oxidoreductase" evidence="3">
    <location>
        <begin position="131"/>
        <end position="252"/>
    </location>
</feature>
<dbReference type="Gene3D" id="3.30.360.10">
    <property type="entry name" value="Dihydrodipicolinate Reductase, domain 2"/>
    <property type="match status" value="1"/>
</dbReference>
<dbReference type="InterPro" id="IPR000683">
    <property type="entry name" value="Gfo/Idh/MocA-like_OxRdtase_N"/>
</dbReference>